<keyword evidence="3" id="KW-0479">Metal-binding</keyword>
<evidence type="ECO:0000256" key="3">
    <source>
        <dbReference type="ARBA" id="ARBA00022723"/>
    </source>
</evidence>
<comment type="caution">
    <text evidence="10">The sequence shown here is derived from an EMBL/GenBank/DDBJ whole genome shotgun (WGS) entry which is preliminary data.</text>
</comment>
<reference evidence="10 11" key="1">
    <citation type="submission" date="2015-11" db="EMBL/GenBank/DDBJ databases">
        <title>Draft genome sequence of Paramesorhizobium deserti A-3-E, a strain highly resistant to diverse beta-lactam antibiotics.</title>
        <authorList>
            <person name="Lv R."/>
            <person name="Yang X."/>
            <person name="Fang N."/>
            <person name="Guo J."/>
            <person name="Luo X."/>
            <person name="Peng F."/>
            <person name="Yang R."/>
            <person name="Cui Y."/>
            <person name="Fang C."/>
            <person name="Song Y."/>
        </authorList>
    </citation>
    <scope>NUCLEOTIDE SEQUENCE [LARGE SCALE GENOMIC DNA]</scope>
    <source>
        <strain evidence="10 11">A-3-E</strain>
    </source>
</reference>
<dbReference type="Proteomes" id="UP000070107">
    <property type="component" value="Unassembled WGS sequence"/>
</dbReference>
<keyword evidence="6" id="KW-0482">Metalloprotease</keyword>
<dbReference type="STRING" id="1494590.ATN84_07795"/>
<feature type="region of interest" description="Disordered" evidence="7">
    <location>
        <begin position="177"/>
        <end position="205"/>
    </location>
</feature>
<keyword evidence="8" id="KW-0812">Transmembrane</keyword>
<dbReference type="InterPro" id="IPR016047">
    <property type="entry name" value="M23ase_b-sheet_dom"/>
</dbReference>
<feature type="compositionally biased region" description="Basic and acidic residues" evidence="7">
    <location>
        <begin position="183"/>
        <end position="193"/>
    </location>
</feature>
<name>A0A135HVV1_9HYPH</name>
<keyword evidence="8" id="KW-0472">Membrane</keyword>
<evidence type="ECO:0000256" key="2">
    <source>
        <dbReference type="ARBA" id="ARBA00022670"/>
    </source>
</evidence>
<evidence type="ECO:0000256" key="1">
    <source>
        <dbReference type="ARBA" id="ARBA00001947"/>
    </source>
</evidence>
<sequence length="440" mass="47561">MAKPVTNESRPSLFGKRKEPHTIIIARGDAVSHFTIRPWMLAIGGSVCAAAAIGYLLATSYLVMRDDLIGASIARQARMQQLYEDRISALRAQVDRITSRQLLDQRVMEDKVAELIERQKTLSRRSGRLAPLLKRATGGVPIPEARPETLEQQTQLLSADDPADGIFVGIDPIITGPVPAQAKPEKAGRDALRPSEGLSGQSATEKAEEIFQTINHSLQLLETEQFHKVRDLTESAFETADNISETLNAAGLKIESQDGETGMGGPLITTDSPAESVASFDMQLQDLDTALDRLDRLKKAVRTLPIANPAPGMPVTSLFGVRRDPLLGTPAFHAGIDFRAHRGQNVTATAGGIVTKAGRNGGYGNMVEIDHGNGFTSRYAHLSRVLVSENEKVSFGAVIGEAGSTGRSTGPHLHYEVRRNGKAVNPANFLKTGRQIEKLL</sequence>
<organism evidence="10 11">
    <name type="scientific">Paramesorhizobium deserti</name>
    <dbReference type="NCBI Taxonomy" id="1494590"/>
    <lineage>
        <taxon>Bacteria</taxon>
        <taxon>Pseudomonadati</taxon>
        <taxon>Pseudomonadota</taxon>
        <taxon>Alphaproteobacteria</taxon>
        <taxon>Hyphomicrobiales</taxon>
        <taxon>Phyllobacteriaceae</taxon>
        <taxon>Paramesorhizobium</taxon>
    </lineage>
</organism>
<dbReference type="PANTHER" id="PTHR21666">
    <property type="entry name" value="PEPTIDASE-RELATED"/>
    <property type="match status" value="1"/>
</dbReference>
<dbReference type="GO" id="GO:0004222">
    <property type="term" value="F:metalloendopeptidase activity"/>
    <property type="evidence" value="ECO:0007669"/>
    <property type="project" value="TreeGrafter"/>
</dbReference>
<evidence type="ECO:0000256" key="6">
    <source>
        <dbReference type="ARBA" id="ARBA00023049"/>
    </source>
</evidence>
<dbReference type="InterPro" id="IPR050570">
    <property type="entry name" value="Cell_wall_metabolism_enzyme"/>
</dbReference>
<dbReference type="GO" id="GO:0046872">
    <property type="term" value="F:metal ion binding"/>
    <property type="evidence" value="ECO:0007669"/>
    <property type="project" value="UniProtKB-KW"/>
</dbReference>
<dbReference type="Gene3D" id="2.70.70.10">
    <property type="entry name" value="Glucose Permease (Domain IIA)"/>
    <property type="match status" value="1"/>
</dbReference>
<dbReference type="OrthoDB" id="9805070at2"/>
<proteinExistence type="predicted"/>
<evidence type="ECO:0000256" key="7">
    <source>
        <dbReference type="SAM" id="MobiDB-lite"/>
    </source>
</evidence>
<evidence type="ECO:0000259" key="9">
    <source>
        <dbReference type="Pfam" id="PF01551"/>
    </source>
</evidence>
<feature type="transmembrane region" description="Helical" evidence="8">
    <location>
        <begin position="39"/>
        <end position="58"/>
    </location>
</feature>
<dbReference type="FunFam" id="2.70.70.10:FF:000006">
    <property type="entry name" value="M23 family peptidase"/>
    <property type="match status" value="1"/>
</dbReference>
<keyword evidence="5" id="KW-0862">Zinc</keyword>
<evidence type="ECO:0000256" key="8">
    <source>
        <dbReference type="SAM" id="Phobius"/>
    </source>
</evidence>
<keyword evidence="4" id="KW-0378">Hydrolase</keyword>
<dbReference type="EMBL" id="LNTU01000012">
    <property type="protein sequence ID" value="KXF77291.1"/>
    <property type="molecule type" value="Genomic_DNA"/>
</dbReference>
<dbReference type="Pfam" id="PF01551">
    <property type="entry name" value="Peptidase_M23"/>
    <property type="match status" value="1"/>
</dbReference>
<feature type="domain" description="M23ase beta-sheet core" evidence="9">
    <location>
        <begin position="332"/>
        <end position="426"/>
    </location>
</feature>
<dbReference type="CDD" id="cd12797">
    <property type="entry name" value="M23_peptidase"/>
    <property type="match status" value="1"/>
</dbReference>
<evidence type="ECO:0000256" key="4">
    <source>
        <dbReference type="ARBA" id="ARBA00022801"/>
    </source>
</evidence>
<accession>A0A135HVV1</accession>
<dbReference type="SUPFAM" id="SSF51261">
    <property type="entry name" value="Duplicated hybrid motif"/>
    <property type="match status" value="1"/>
</dbReference>
<dbReference type="InterPro" id="IPR011055">
    <property type="entry name" value="Dup_hybrid_motif"/>
</dbReference>
<comment type="cofactor">
    <cofactor evidence="1">
        <name>Zn(2+)</name>
        <dbReference type="ChEBI" id="CHEBI:29105"/>
    </cofactor>
</comment>
<evidence type="ECO:0000256" key="5">
    <source>
        <dbReference type="ARBA" id="ARBA00022833"/>
    </source>
</evidence>
<evidence type="ECO:0000313" key="11">
    <source>
        <dbReference type="Proteomes" id="UP000070107"/>
    </source>
</evidence>
<dbReference type="GO" id="GO:0006508">
    <property type="term" value="P:proteolysis"/>
    <property type="evidence" value="ECO:0007669"/>
    <property type="project" value="UniProtKB-KW"/>
</dbReference>
<dbReference type="AlphaFoldDB" id="A0A135HVV1"/>
<keyword evidence="2" id="KW-0645">Protease</keyword>
<keyword evidence="11" id="KW-1185">Reference proteome</keyword>
<dbReference type="PANTHER" id="PTHR21666:SF288">
    <property type="entry name" value="CELL DIVISION PROTEIN YTFB"/>
    <property type="match status" value="1"/>
</dbReference>
<evidence type="ECO:0000313" key="10">
    <source>
        <dbReference type="EMBL" id="KXF77291.1"/>
    </source>
</evidence>
<keyword evidence="8" id="KW-1133">Transmembrane helix</keyword>
<protein>
    <submittedName>
        <fullName evidence="10">Peptidase M23</fullName>
    </submittedName>
</protein>
<gene>
    <name evidence="10" type="ORF">ATN84_07795</name>
</gene>